<dbReference type="InterPro" id="IPR043502">
    <property type="entry name" value="DNA/RNA_pol_sf"/>
</dbReference>
<dbReference type="Gene3D" id="3.30.420.10">
    <property type="entry name" value="Ribonuclease H-like superfamily/Ribonuclease H"/>
    <property type="match status" value="1"/>
</dbReference>
<organism evidence="2">
    <name type="scientific">Tanacetum cinerariifolium</name>
    <name type="common">Dalmatian daisy</name>
    <name type="synonym">Chrysanthemum cinerariifolium</name>
    <dbReference type="NCBI Taxonomy" id="118510"/>
    <lineage>
        <taxon>Eukaryota</taxon>
        <taxon>Viridiplantae</taxon>
        <taxon>Streptophyta</taxon>
        <taxon>Embryophyta</taxon>
        <taxon>Tracheophyta</taxon>
        <taxon>Spermatophyta</taxon>
        <taxon>Magnoliopsida</taxon>
        <taxon>eudicotyledons</taxon>
        <taxon>Gunneridae</taxon>
        <taxon>Pentapetalae</taxon>
        <taxon>asterids</taxon>
        <taxon>campanulids</taxon>
        <taxon>Asterales</taxon>
        <taxon>Asteraceae</taxon>
        <taxon>Asteroideae</taxon>
        <taxon>Anthemideae</taxon>
        <taxon>Anthemidinae</taxon>
        <taxon>Tanacetum</taxon>
    </lineage>
</organism>
<keyword evidence="2" id="KW-0548">Nucleotidyltransferase</keyword>
<protein>
    <submittedName>
        <fullName evidence="2">Reverse transcriptase domain-containing protein</fullName>
    </submittedName>
</protein>
<proteinExistence type="predicted"/>
<dbReference type="PANTHER" id="PTHR24559:SF444">
    <property type="entry name" value="REVERSE TRANSCRIPTASE DOMAIN-CONTAINING PROTEIN"/>
    <property type="match status" value="1"/>
</dbReference>
<dbReference type="InterPro" id="IPR001584">
    <property type="entry name" value="Integrase_cat-core"/>
</dbReference>
<sequence>MRTRSSSNLIVESFIISKRRNHKRSKQIVEPELRTIVETPVANMADTHTMSELLQAPTEGYGDAILILAILVENFELKVRFDEMFYEAWDRFKDLLRKCPHHDFSELHQIDTFYNALTQSDQDSLNAAANQQASVKAIEETCVTYGGPHPYYECLATGGKNFDACAAVGPYNQGASPIGDLKAITTRSGVAYDGPTIPPTPSSLPKEVKREIEATKDNVQDTSSESTAHVQPLVVQVPISEPEVALKPNPKPSIPYPSRLNEQKLREKANNQALKFFQIFQRLHFDIRFVDAILHMPNEEYAQEVLGFLDSSTSGNPTPSDPIIASFFSSLTPFKGSDFILEEIETFLRTPDELSILDDDFDPEGDIALNEKLLNEDPSSNLPPMKNEDLKQANVSMINHSIEEPPKLELKDLPSHLEYAFLEGTDKLPVIISKELKDDEQAALLNVLKSHKWAIAWKISDIKGVDPCFCNYKILMEDDFKQAVQHQRRVNPKIHEVIKKEVIKLFDSGLIYPISDSPWVSPVHCVPKKGGMTVVENEDNELLPTRLVMGWRVCIDYHKLNDATRKDHFPLPFLDQMHKRLAKNEYYCFLDGFLGYFQILIYLQDQEKTTFTFPYGTFAYRRMPFGLCNAPGMFQICMMAIFHDMIEETMEVFIDDLSIFEDSFSSCLSHLDKMLKRIEVDRGKVDVIAKLPHPISVKGAENLAADHLSRLENPHEGDIEKKEINETFPLEILGMISFHGDSSTPMDEMPQNAIQVYEIFDVRGIDFIGSFPSSRGNKYILVVVDYLSKWVGAKALPTNDARVVVKFLKSLFALFGTPHAIISDCGENRASWFDKLDDALWAFRIAFKTPIRCTPYKLMYRKACHLPIKLEHEAYWALKHCNFDLKTAGDHRKVQMNELNELRDQAYENSLIYKEKTKKIHDSKINNRVFNVGD</sequence>
<dbReference type="Pfam" id="PF00078">
    <property type="entry name" value="RVT_1"/>
    <property type="match status" value="1"/>
</dbReference>
<dbReference type="CDD" id="cd01647">
    <property type="entry name" value="RT_LTR"/>
    <property type="match status" value="1"/>
</dbReference>
<feature type="domain" description="Integrase catalytic" evidence="1">
    <location>
        <begin position="746"/>
        <end position="831"/>
    </location>
</feature>
<reference evidence="2" key="1">
    <citation type="journal article" date="2019" name="Sci. Rep.">
        <title>Draft genome of Tanacetum cinerariifolium, the natural source of mosquito coil.</title>
        <authorList>
            <person name="Yamashiro T."/>
            <person name="Shiraishi A."/>
            <person name="Satake H."/>
            <person name="Nakayama K."/>
        </authorList>
    </citation>
    <scope>NUCLEOTIDE SEQUENCE</scope>
</reference>
<dbReference type="Gene3D" id="3.10.10.10">
    <property type="entry name" value="HIV Type 1 Reverse Transcriptase, subunit A, domain 1"/>
    <property type="match status" value="1"/>
</dbReference>
<dbReference type="InterPro" id="IPR043128">
    <property type="entry name" value="Rev_trsase/Diguanyl_cyclase"/>
</dbReference>
<dbReference type="SUPFAM" id="SSF56672">
    <property type="entry name" value="DNA/RNA polymerases"/>
    <property type="match status" value="1"/>
</dbReference>
<dbReference type="PROSITE" id="PS50994">
    <property type="entry name" value="INTEGRASE"/>
    <property type="match status" value="1"/>
</dbReference>
<dbReference type="PANTHER" id="PTHR24559">
    <property type="entry name" value="TRANSPOSON TY3-I GAG-POL POLYPROTEIN"/>
    <property type="match status" value="1"/>
</dbReference>
<dbReference type="SUPFAM" id="SSF53098">
    <property type="entry name" value="Ribonuclease H-like"/>
    <property type="match status" value="1"/>
</dbReference>
<evidence type="ECO:0000313" key="2">
    <source>
        <dbReference type="EMBL" id="GEU48293.1"/>
    </source>
</evidence>
<evidence type="ECO:0000259" key="1">
    <source>
        <dbReference type="PROSITE" id="PS50994"/>
    </source>
</evidence>
<comment type="caution">
    <text evidence="2">The sequence shown here is derived from an EMBL/GenBank/DDBJ whole genome shotgun (WGS) entry which is preliminary data.</text>
</comment>
<dbReference type="AlphaFoldDB" id="A0A6L2KFM6"/>
<keyword evidence="2" id="KW-0695">RNA-directed DNA polymerase</keyword>
<dbReference type="GO" id="GO:0003964">
    <property type="term" value="F:RNA-directed DNA polymerase activity"/>
    <property type="evidence" value="ECO:0007669"/>
    <property type="project" value="UniProtKB-KW"/>
</dbReference>
<dbReference type="InterPro" id="IPR053134">
    <property type="entry name" value="RNA-dir_DNA_polymerase"/>
</dbReference>
<dbReference type="GO" id="GO:0003676">
    <property type="term" value="F:nucleic acid binding"/>
    <property type="evidence" value="ECO:0007669"/>
    <property type="project" value="InterPro"/>
</dbReference>
<dbReference type="InterPro" id="IPR000477">
    <property type="entry name" value="RT_dom"/>
</dbReference>
<dbReference type="InterPro" id="IPR012337">
    <property type="entry name" value="RNaseH-like_sf"/>
</dbReference>
<name>A0A6L2KFM6_TANCI</name>
<dbReference type="Gene3D" id="3.30.70.270">
    <property type="match status" value="1"/>
</dbReference>
<gene>
    <name evidence="2" type="ORF">Tci_020271</name>
</gene>
<accession>A0A6L2KFM6</accession>
<dbReference type="InterPro" id="IPR036397">
    <property type="entry name" value="RNaseH_sf"/>
</dbReference>
<dbReference type="GO" id="GO:0015074">
    <property type="term" value="P:DNA integration"/>
    <property type="evidence" value="ECO:0007669"/>
    <property type="project" value="InterPro"/>
</dbReference>
<dbReference type="EMBL" id="BKCJ010002399">
    <property type="protein sequence ID" value="GEU48293.1"/>
    <property type="molecule type" value="Genomic_DNA"/>
</dbReference>
<keyword evidence="2" id="KW-0808">Transferase</keyword>